<keyword evidence="2 4" id="KW-0238">DNA-binding</keyword>
<evidence type="ECO:0000256" key="4">
    <source>
        <dbReference type="PROSITE-ProRule" id="PRU00335"/>
    </source>
</evidence>
<reference evidence="6 7" key="1">
    <citation type="submission" date="2020-11" db="EMBL/GenBank/DDBJ databases">
        <title>Arthrobacter antarcticus sp. nov., isolated from Antarctic Soil.</title>
        <authorList>
            <person name="Li J."/>
        </authorList>
    </citation>
    <scope>NUCLEOTIDE SEQUENCE [LARGE SCALE GENOMIC DNA]</scope>
    <source>
        <strain evidence="6 7">Z1-20</strain>
    </source>
</reference>
<dbReference type="GO" id="GO:0003700">
    <property type="term" value="F:DNA-binding transcription factor activity"/>
    <property type="evidence" value="ECO:0007669"/>
    <property type="project" value="TreeGrafter"/>
</dbReference>
<evidence type="ECO:0000256" key="1">
    <source>
        <dbReference type="ARBA" id="ARBA00023015"/>
    </source>
</evidence>
<evidence type="ECO:0000256" key="2">
    <source>
        <dbReference type="ARBA" id="ARBA00023125"/>
    </source>
</evidence>
<sequence length="190" mass="20754">MGAAAGRKTGGTRAQIQTVALQLFADHGYEATSMRAIAEQLGITKAALYYHFASKEDIVRALVETMLLKTAELIQWAEKQEPGPALRREVLSRWADIMQDQGLRMFRFISANHVAMREITPDKSGMAEQLKRLFAILTPPNASVADQLRARLSLAVINMVGMTAGDMDASEDEILAAARQISAELLPAGN</sequence>
<dbReference type="PRINTS" id="PR00455">
    <property type="entry name" value="HTHTETR"/>
</dbReference>
<dbReference type="Pfam" id="PF00440">
    <property type="entry name" value="TetR_N"/>
    <property type="match status" value="1"/>
</dbReference>
<name>A0A931CKK2_9MICC</name>
<dbReference type="InterPro" id="IPR009057">
    <property type="entry name" value="Homeodomain-like_sf"/>
</dbReference>
<evidence type="ECO:0000256" key="3">
    <source>
        <dbReference type="ARBA" id="ARBA00023163"/>
    </source>
</evidence>
<dbReference type="AlphaFoldDB" id="A0A931CKK2"/>
<accession>A0A931CKK2</accession>
<feature type="domain" description="HTH tetR-type" evidence="5">
    <location>
        <begin position="10"/>
        <end position="70"/>
    </location>
</feature>
<keyword evidence="7" id="KW-1185">Reference proteome</keyword>
<organism evidence="6 7">
    <name type="scientific">Arthrobacter terrae</name>
    <dbReference type="NCBI Taxonomy" id="2935737"/>
    <lineage>
        <taxon>Bacteria</taxon>
        <taxon>Bacillati</taxon>
        <taxon>Actinomycetota</taxon>
        <taxon>Actinomycetes</taxon>
        <taxon>Micrococcales</taxon>
        <taxon>Micrococcaceae</taxon>
        <taxon>Arthrobacter</taxon>
    </lineage>
</organism>
<evidence type="ECO:0000259" key="5">
    <source>
        <dbReference type="PROSITE" id="PS50977"/>
    </source>
</evidence>
<dbReference type="PROSITE" id="PS01081">
    <property type="entry name" value="HTH_TETR_1"/>
    <property type="match status" value="1"/>
</dbReference>
<dbReference type="SUPFAM" id="SSF46689">
    <property type="entry name" value="Homeodomain-like"/>
    <property type="match status" value="1"/>
</dbReference>
<keyword evidence="3" id="KW-0804">Transcription</keyword>
<dbReference type="InterPro" id="IPR050109">
    <property type="entry name" value="HTH-type_TetR-like_transc_reg"/>
</dbReference>
<feature type="DNA-binding region" description="H-T-H motif" evidence="4">
    <location>
        <begin position="33"/>
        <end position="52"/>
    </location>
</feature>
<proteinExistence type="predicted"/>
<comment type="caution">
    <text evidence="6">The sequence shown here is derived from an EMBL/GenBank/DDBJ whole genome shotgun (WGS) entry which is preliminary data.</text>
</comment>
<gene>
    <name evidence="6" type="ORF">IV500_00070</name>
</gene>
<dbReference type="PANTHER" id="PTHR30055">
    <property type="entry name" value="HTH-TYPE TRANSCRIPTIONAL REGULATOR RUTR"/>
    <property type="match status" value="1"/>
</dbReference>
<dbReference type="InterPro" id="IPR023772">
    <property type="entry name" value="DNA-bd_HTH_TetR-type_CS"/>
</dbReference>
<dbReference type="PANTHER" id="PTHR30055:SF234">
    <property type="entry name" value="HTH-TYPE TRANSCRIPTIONAL REGULATOR BETI"/>
    <property type="match status" value="1"/>
</dbReference>
<keyword evidence="1" id="KW-0805">Transcription regulation</keyword>
<dbReference type="EMBL" id="JADNYM010000001">
    <property type="protein sequence ID" value="MBG0737840.1"/>
    <property type="molecule type" value="Genomic_DNA"/>
</dbReference>
<dbReference type="PROSITE" id="PS50977">
    <property type="entry name" value="HTH_TETR_2"/>
    <property type="match status" value="1"/>
</dbReference>
<evidence type="ECO:0000313" key="6">
    <source>
        <dbReference type="EMBL" id="MBG0737840.1"/>
    </source>
</evidence>
<dbReference type="GO" id="GO:0000976">
    <property type="term" value="F:transcription cis-regulatory region binding"/>
    <property type="evidence" value="ECO:0007669"/>
    <property type="project" value="TreeGrafter"/>
</dbReference>
<protein>
    <submittedName>
        <fullName evidence="6">TetR/AcrR family transcriptional regulator</fullName>
    </submittedName>
</protein>
<dbReference type="RefSeq" id="WP_196394798.1">
    <property type="nucleotide sequence ID" value="NZ_JADNYM010000001.1"/>
</dbReference>
<dbReference type="InterPro" id="IPR001647">
    <property type="entry name" value="HTH_TetR"/>
</dbReference>
<dbReference type="Proteomes" id="UP000655366">
    <property type="component" value="Unassembled WGS sequence"/>
</dbReference>
<evidence type="ECO:0000313" key="7">
    <source>
        <dbReference type="Proteomes" id="UP000655366"/>
    </source>
</evidence>
<dbReference type="Gene3D" id="1.10.357.10">
    <property type="entry name" value="Tetracycline Repressor, domain 2"/>
    <property type="match status" value="1"/>
</dbReference>